<dbReference type="Proteomes" id="UP000077069">
    <property type="component" value="Unassembled WGS sequence"/>
</dbReference>
<gene>
    <name evidence="1" type="ORF">CC84DRAFT_424184</name>
</gene>
<keyword evidence="2" id="KW-1185">Reference proteome</keyword>
<sequence length="131" mass="14646">MQWFLTISSCSGLAQIPHENEVNNHPAPQVIAEPTKTPMLNKIEAETCTATVIRSGLRTVLHGQCGICMLWGGHKKMRKAIRVRSPGRRGPRGPQGHKEHLEKAVAAEWLGTERHRQAQRHVDTRCASSVW</sequence>
<reference evidence="1 2" key="1">
    <citation type="submission" date="2016-05" db="EMBL/GenBank/DDBJ databases">
        <title>Comparative analysis of secretome profiles of manganese(II)-oxidizing ascomycete fungi.</title>
        <authorList>
            <consortium name="DOE Joint Genome Institute"/>
            <person name="Zeiner C.A."/>
            <person name="Purvine S.O."/>
            <person name="Zink E.M."/>
            <person name="Wu S."/>
            <person name="Pasa-Tolic L."/>
            <person name="Chaput D.L."/>
            <person name="Haridas S."/>
            <person name="Grigoriev I.V."/>
            <person name="Santelli C.M."/>
            <person name="Hansel C.M."/>
        </authorList>
    </citation>
    <scope>NUCLEOTIDE SEQUENCE [LARGE SCALE GENOMIC DNA]</scope>
    <source>
        <strain evidence="1 2">AP3s5-JAC2a</strain>
    </source>
</reference>
<protein>
    <submittedName>
        <fullName evidence="1">Uncharacterized protein</fullName>
    </submittedName>
</protein>
<dbReference type="AlphaFoldDB" id="A0A177BWK5"/>
<dbReference type="InParanoid" id="A0A177BWK5"/>
<accession>A0A177BWK5</accession>
<evidence type="ECO:0000313" key="2">
    <source>
        <dbReference type="Proteomes" id="UP000077069"/>
    </source>
</evidence>
<proteinExistence type="predicted"/>
<dbReference type="RefSeq" id="XP_018029112.1">
    <property type="nucleotide sequence ID" value="XM_018186172.1"/>
</dbReference>
<evidence type="ECO:0000313" key="1">
    <source>
        <dbReference type="EMBL" id="OAF98746.1"/>
    </source>
</evidence>
<organism evidence="1 2">
    <name type="scientific">Paraphaeosphaeria sporulosa</name>
    <dbReference type="NCBI Taxonomy" id="1460663"/>
    <lineage>
        <taxon>Eukaryota</taxon>
        <taxon>Fungi</taxon>
        <taxon>Dikarya</taxon>
        <taxon>Ascomycota</taxon>
        <taxon>Pezizomycotina</taxon>
        <taxon>Dothideomycetes</taxon>
        <taxon>Pleosporomycetidae</taxon>
        <taxon>Pleosporales</taxon>
        <taxon>Massarineae</taxon>
        <taxon>Didymosphaeriaceae</taxon>
        <taxon>Paraphaeosphaeria</taxon>
    </lineage>
</organism>
<name>A0A177BWK5_9PLEO</name>
<dbReference type="GeneID" id="28769658"/>
<dbReference type="EMBL" id="KV441564">
    <property type="protein sequence ID" value="OAF98746.1"/>
    <property type="molecule type" value="Genomic_DNA"/>
</dbReference>